<evidence type="ECO:0000313" key="3">
    <source>
        <dbReference type="EMBL" id="GGA04939.1"/>
    </source>
</evidence>
<evidence type="ECO:0000313" key="4">
    <source>
        <dbReference type="Proteomes" id="UP000615455"/>
    </source>
</evidence>
<feature type="signal peptide" evidence="1">
    <location>
        <begin position="1"/>
        <end position="22"/>
    </location>
</feature>
<organism evidence="3 4">
    <name type="scientific">Paenibacillus marchantiophytorum</name>
    <dbReference type="NCBI Taxonomy" id="1619310"/>
    <lineage>
        <taxon>Bacteria</taxon>
        <taxon>Bacillati</taxon>
        <taxon>Bacillota</taxon>
        <taxon>Bacilli</taxon>
        <taxon>Bacillales</taxon>
        <taxon>Paenibacillaceae</taxon>
        <taxon>Paenibacillus</taxon>
    </lineage>
</organism>
<evidence type="ECO:0000259" key="2">
    <source>
        <dbReference type="Pfam" id="PF07833"/>
    </source>
</evidence>
<dbReference type="Pfam" id="PF07833">
    <property type="entry name" value="Cu_amine_oxidN1"/>
    <property type="match status" value="1"/>
</dbReference>
<dbReference type="Gene3D" id="3.30.457.10">
    <property type="entry name" value="Copper amine oxidase-like, N-terminal domain"/>
    <property type="match status" value="1"/>
</dbReference>
<dbReference type="InterPro" id="IPR036582">
    <property type="entry name" value="Mao_N_sf"/>
</dbReference>
<comment type="caution">
    <text evidence="3">The sequence shown here is derived from an EMBL/GenBank/DDBJ whole genome shotgun (WGS) entry which is preliminary data.</text>
</comment>
<protein>
    <recommendedName>
        <fullName evidence="2">Copper amine oxidase-like N-terminal domain-containing protein</fullName>
    </recommendedName>
</protein>
<dbReference type="EMBL" id="BMHE01000047">
    <property type="protein sequence ID" value="GGA04939.1"/>
    <property type="molecule type" value="Genomic_DNA"/>
</dbReference>
<evidence type="ECO:0000256" key="1">
    <source>
        <dbReference type="SAM" id="SignalP"/>
    </source>
</evidence>
<feature type="chain" id="PRO_5046927510" description="Copper amine oxidase-like N-terminal domain-containing protein" evidence="1">
    <location>
        <begin position="23"/>
        <end position="452"/>
    </location>
</feature>
<keyword evidence="1" id="KW-0732">Signal</keyword>
<keyword evidence="4" id="KW-1185">Reference proteome</keyword>
<dbReference type="RefSeq" id="WP_189018601.1">
    <property type="nucleotide sequence ID" value="NZ_BMHE01000047.1"/>
</dbReference>
<name>A0ABQ1FAL5_9BACL</name>
<sequence>MRKLIVLILIVLSMASTHKVYAENEIGVYYLGTKIDFDVKPVMIDGTLMVQFRPVFEKMGLTVTWDEQTRKISGKKNDLVIDLFLGNKYAIVNQTTKELQVVPQIRNGSTMVPLRFISESSGKIVKWYESSNYVDITNGVEKKGSYKPYAGESFIDLDYTPKFPSYTQPYISEKNGYTYAMWVKEEQFPWTQTALTNIYVSVAKDGKWIIKNQLMSSQRRDSQIVRYSYFFEDGSFYWRDDVGLKKITSNEYGFSNESYIFKMSYPTNKVESINPVYIDGEMNLLYGSGGDYRIYKTSNGYWESNNYIEVKDIFKILPQSGINTSYIYSSAKKILYILTDNGYKQLKIDTGDLLYDSKGNDLVEKISPTAMGNPLKWFHEGNLYYLYMDGQGSSYKFGFLNQDMTYVSGIPTQIKVGSIENSRIILTDSEIRFWSSTLFERKPVMELHVFNR</sequence>
<dbReference type="SUPFAM" id="SSF55383">
    <property type="entry name" value="Copper amine oxidase, domain N"/>
    <property type="match status" value="1"/>
</dbReference>
<dbReference type="Proteomes" id="UP000615455">
    <property type="component" value="Unassembled WGS sequence"/>
</dbReference>
<dbReference type="InterPro" id="IPR012854">
    <property type="entry name" value="Cu_amine_oxidase-like_N"/>
</dbReference>
<proteinExistence type="predicted"/>
<gene>
    <name evidence="3" type="ORF">GCM10008018_58540</name>
</gene>
<feature type="domain" description="Copper amine oxidase-like N-terminal" evidence="2">
    <location>
        <begin position="32"/>
        <end position="134"/>
    </location>
</feature>
<reference evidence="4" key="1">
    <citation type="journal article" date="2019" name="Int. J. Syst. Evol. Microbiol.">
        <title>The Global Catalogue of Microorganisms (GCM) 10K type strain sequencing project: providing services to taxonomists for standard genome sequencing and annotation.</title>
        <authorList>
            <consortium name="The Broad Institute Genomics Platform"/>
            <consortium name="The Broad Institute Genome Sequencing Center for Infectious Disease"/>
            <person name="Wu L."/>
            <person name="Ma J."/>
        </authorList>
    </citation>
    <scope>NUCLEOTIDE SEQUENCE [LARGE SCALE GENOMIC DNA]</scope>
    <source>
        <strain evidence="4">CGMCC 1.15043</strain>
    </source>
</reference>
<accession>A0ABQ1FAL5</accession>